<dbReference type="InterPro" id="IPR010401">
    <property type="entry name" value="AGL/Gdb1"/>
</dbReference>
<evidence type="ECO:0000259" key="2">
    <source>
        <dbReference type="Pfam" id="PF12439"/>
    </source>
</evidence>
<evidence type="ECO:0000259" key="1">
    <source>
        <dbReference type="Pfam" id="PF06202"/>
    </source>
</evidence>
<dbReference type="GO" id="GO:0004134">
    <property type="term" value="F:4-alpha-glucanotransferase activity"/>
    <property type="evidence" value="ECO:0007669"/>
    <property type="project" value="InterPro"/>
</dbReference>
<dbReference type="GO" id="GO:0005980">
    <property type="term" value="P:glycogen catabolic process"/>
    <property type="evidence" value="ECO:0007669"/>
    <property type="project" value="InterPro"/>
</dbReference>
<dbReference type="Proteomes" id="UP000637720">
    <property type="component" value="Unassembled WGS sequence"/>
</dbReference>
<organism evidence="3 4">
    <name type="scientific">Calditerricola satsumensis</name>
    <dbReference type="NCBI Taxonomy" id="373054"/>
    <lineage>
        <taxon>Bacteria</taxon>
        <taxon>Bacillati</taxon>
        <taxon>Bacillota</taxon>
        <taxon>Bacilli</taxon>
        <taxon>Bacillales</taxon>
        <taxon>Bacillaceae</taxon>
        <taxon>Calditerricola</taxon>
    </lineage>
</organism>
<dbReference type="InterPro" id="IPR024742">
    <property type="entry name" value="Glycogen_debranch_N"/>
</dbReference>
<dbReference type="InterPro" id="IPR032790">
    <property type="entry name" value="GDE_C"/>
</dbReference>
<keyword evidence="4" id="KW-1185">Reference proteome</keyword>
<dbReference type="PANTHER" id="PTHR10569">
    <property type="entry name" value="GLYCOGEN DEBRANCHING ENZYME"/>
    <property type="match status" value="1"/>
</dbReference>
<dbReference type="NCBIfam" id="TIGR01561">
    <property type="entry name" value="gde_arch"/>
    <property type="match status" value="1"/>
</dbReference>
<gene>
    <name evidence="3" type="ORF">GCM10007043_00720</name>
</gene>
<dbReference type="RefSeq" id="WP_188816490.1">
    <property type="nucleotide sequence ID" value="NZ_BMOF01000001.1"/>
</dbReference>
<evidence type="ECO:0000313" key="3">
    <source>
        <dbReference type="EMBL" id="GGJ90881.1"/>
    </source>
</evidence>
<dbReference type="Gene3D" id="1.50.10.10">
    <property type="match status" value="1"/>
</dbReference>
<dbReference type="GO" id="GO:0004135">
    <property type="term" value="F:amylo-alpha-1,6-glucosidase activity"/>
    <property type="evidence" value="ECO:0007669"/>
    <property type="project" value="InterPro"/>
</dbReference>
<dbReference type="InterPro" id="IPR008928">
    <property type="entry name" value="6-hairpin_glycosidase_sf"/>
</dbReference>
<feature type="domain" description="Glycogen debranching enzyme bacterial and archaeal type N-terminal" evidence="2">
    <location>
        <begin position="19"/>
        <end position="240"/>
    </location>
</feature>
<accession>A0A8J3F916</accession>
<proteinExistence type="predicted"/>
<reference evidence="3" key="1">
    <citation type="journal article" date="2014" name="Int. J. Syst. Evol. Microbiol.">
        <title>Complete genome sequence of Corynebacterium casei LMG S-19264T (=DSM 44701T), isolated from a smear-ripened cheese.</title>
        <authorList>
            <consortium name="US DOE Joint Genome Institute (JGI-PGF)"/>
            <person name="Walter F."/>
            <person name="Albersmeier A."/>
            <person name="Kalinowski J."/>
            <person name="Ruckert C."/>
        </authorList>
    </citation>
    <scope>NUCLEOTIDE SEQUENCE</scope>
    <source>
        <strain evidence="3">JCM 14719</strain>
    </source>
</reference>
<dbReference type="SUPFAM" id="SSF48208">
    <property type="entry name" value="Six-hairpin glycosidases"/>
    <property type="match status" value="1"/>
</dbReference>
<dbReference type="InterPro" id="IPR006451">
    <property type="entry name" value="Glycogen_debranch_arc"/>
</dbReference>
<dbReference type="InterPro" id="IPR012341">
    <property type="entry name" value="6hp_glycosidase-like_sf"/>
</dbReference>
<reference evidence="3" key="2">
    <citation type="submission" date="2020-09" db="EMBL/GenBank/DDBJ databases">
        <authorList>
            <person name="Sun Q."/>
            <person name="Ohkuma M."/>
        </authorList>
    </citation>
    <scope>NUCLEOTIDE SEQUENCE</scope>
    <source>
        <strain evidence="3">JCM 14719</strain>
    </source>
</reference>
<dbReference type="Pfam" id="PF12439">
    <property type="entry name" value="GDE_N"/>
    <property type="match status" value="1"/>
</dbReference>
<dbReference type="AlphaFoldDB" id="A0A8J3F916"/>
<protein>
    <submittedName>
        <fullName evidence="3">Glycogen debranching protein</fullName>
    </submittedName>
</protein>
<dbReference type="EMBL" id="BMOF01000001">
    <property type="protein sequence ID" value="GGJ90881.1"/>
    <property type="molecule type" value="Genomic_DNA"/>
</dbReference>
<feature type="domain" description="Glycogen debranching enzyme C-terminal" evidence="1">
    <location>
        <begin position="295"/>
        <end position="659"/>
    </location>
</feature>
<dbReference type="Pfam" id="PF06202">
    <property type="entry name" value="GDE_C"/>
    <property type="match status" value="1"/>
</dbReference>
<dbReference type="PANTHER" id="PTHR10569:SF2">
    <property type="entry name" value="GLYCOGEN DEBRANCHING ENZYME"/>
    <property type="match status" value="1"/>
</dbReference>
<dbReference type="FunFam" id="1.50.10.10:FF:000073">
    <property type="entry name" value="Glycogen debranching enzyme, hypothetical (TreX-like)"/>
    <property type="match status" value="1"/>
</dbReference>
<comment type="caution">
    <text evidence="3">The sequence shown here is derived from an EMBL/GenBank/DDBJ whole genome shotgun (WGS) entry which is preliminary data.</text>
</comment>
<name>A0A8J3F916_9BACI</name>
<evidence type="ECO:0000313" key="4">
    <source>
        <dbReference type="Proteomes" id="UP000637720"/>
    </source>
</evidence>
<sequence>MTVFLGPDAFADVAEATRREWLETNGLGGYAMNTVGQMPTRKYHGYLTASLRPPTDRVNLVPHLEEALWVDGRPHRLSGAFVPGGMETPELACFRQFALTPFPTWTFAVGDVTVVKRVAMVHGENATVVAYRVIGGAGRSVALTVRPHVAGRDHHATLAPEEGRFSVHLQPTGDGFVLAVRLEVLEKAALLLATRGTFDAHPERRKLRYPEEERRGEGGHVEACWVPGTWRAELRDGDEVHLVLALGDGAADSARAAAEAYADPTTLVEAEAARRARLAEAAGFAHPLWRRLAVAADQFLVFRETTGTTSVIAGYPWFNDWGRDALIALPGLTLAVGRPEVAREILLTYARHVRDGLIPNMFADRGEEPLYNAVDAPLWFFEAAAKYWKHTGDGAFLRDHLLDAMSQIVHGYLKGTRHGIRVDADGLVRAGEPGVQLTWMDAKVGDWVVTPRGGKPVEVQALWYNALRIMGALSRACGQEDPFTALAEKTKASFEEAFWNEEGGYLYDVVGDGGEKDPALRPNQIFAVSLTYPILPPDKQRRVVDAVWRHLLTPYGLRTLAPHDPQYRGTYGGDRWARDAAYHQGTVWPWLLGPFIRAFLRVYGDDPAKVALTRSWLEGFAAHLADAGVGSVSEVFDGDFPHRPGGCIAQAWSVAELLRAWVEDVSPASASLSDSGF</sequence>